<dbReference type="PANTHER" id="PTHR34846">
    <property type="entry name" value="4-CARBOXYMUCONOLACTONE DECARBOXYLASE FAMILY PROTEIN (AFU_ORTHOLOGUE AFUA_6G11590)"/>
    <property type="match status" value="1"/>
</dbReference>
<evidence type="ECO:0000313" key="3">
    <source>
        <dbReference type="Proteomes" id="UP000218102"/>
    </source>
</evidence>
<dbReference type="NCBIfam" id="TIGR00778">
    <property type="entry name" value="ahpD_dom"/>
    <property type="match status" value="1"/>
</dbReference>
<gene>
    <name evidence="2" type="ORF">CMV24_28485</name>
</gene>
<evidence type="ECO:0000313" key="2">
    <source>
        <dbReference type="EMBL" id="PBJ92166.1"/>
    </source>
</evidence>
<dbReference type="InterPro" id="IPR003779">
    <property type="entry name" value="CMD-like"/>
</dbReference>
<dbReference type="AlphaFoldDB" id="A0A099N3Y0"/>
<dbReference type="Pfam" id="PF02627">
    <property type="entry name" value="CMD"/>
    <property type="match status" value="1"/>
</dbReference>
<dbReference type="SUPFAM" id="SSF69118">
    <property type="entry name" value="AhpD-like"/>
    <property type="match status" value="1"/>
</dbReference>
<dbReference type="EMBL" id="NTME01000060">
    <property type="protein sequence ID" value="PBJ92166.1"/>
    <property type="molecule type" value="Genomic_DNA"/>
</dbReference>
<evidence type="ECO:0000259" key="1">
    <source>
        <dbReference type="Pfam" id="PF02627"/>
    </source>
</evidence>
<dbReference type="RefSeq" id="WP_013973203.1">
    <property type="nucleotide sequence ID" value="NZ_CP010359.1"/>
</dbReference>
<dbReference type="InterPro" id="IPR029032">
    <property type="entry name" value="AhpD-like"/>
</dbReference>
<dbReference type="PANTHER" id="PTHR34846:SF10">
    <property type="entry name" value="CYTOPLASMIC PROTEIN"/>
    <property type="match status" value="1"/>
</dbReference>
<comment type="caution">
    <text evidence="2">The sequence shown here is derived from an EMBL/GenBank/DDBJ whole genome shotgun (WGS) entry which is preliminary data.</text>
</comment>
<sequence length="149" mass="16488">MTRMNWFEKSPGAAKALTGLHHYVTTGTNLPPELIHLVFLRVSQINGCAFCIDLHSRDLIKGRMPVDKVLLVAVWHEAEHLFSDLERAALKWAEEVTNVGETHVSDEAYAAASAVFNERDLVDLTATIAAMNAFNRMGVTFRLKPAAKG</sequence>
<proteinExistence type="predicted"/>
<dbReference type="GO" id="GO:0051920">
    <property type="term" value="F:peroxiredoxin activity"/>
    <property type="evidence" value="ECO:0007669"/>
    <property type="project" value="InterPro"/>
</dbReference>
<accession>A0A099N3Y0</accession>
<dbReference type="InterPro" id="IPR004675">
    <property type="entry name" value="AhpD_core"/>
</dbReference>
<protein>
    <submittedName>
        <fullName evidence="2">Carboxymuconolactone decarboxylase family protein</fullName>
    </submittedName>
</protein>
<dbReference type="Gene3D" id="1.20.1290.10">
    <property type="entry name" value="AhpD-like"/>
    <property type="match status" value="1"/>
</dbReference>
<feature type="domain" description="Carboxymuconolactone decarboxylase-like" evidence="1">
    <location>
        <begin position="11"/>
        <end position="95"/>
    </location>
</feature>
<reference evidence="2 3" key="1">
    <citation type="submission" date="2017-09" db="EMBL/GenBank/DDBJ databases">
        <authorList>
            <person name="Ehlers B."/>
            <person name="Leendertz F.H."/>
        </authorList>
    </citation>
    <scope>NUCLEOTIDE SEQUENCE [LARGE SCALE GENOMIC DNA]</scope>
    <source>
        <strain evidence="2 3">DJ-1</strain>
    </source>
</reference>
<name>A0A099N3Y0_PSEDL</name>
<organism evidence="2 3">
    <name type="scientific">Pseudomonas plecoglossicida</name>
    <dbReference type="NCBI Taxonomy" id="70775"/>
    <lineage>
        <taxon>Bacteria</taxon>
        <taxon>Pseudomonadati</taxon>
        <taxon>Pseudomonadota</taxon>
        <taxon>Gammaproteobacteria</taxon>
        <taxon>Pseudomonadales</taxon>
        <taxon>Pseudomonadaceae</taxon>
        <taxon>Pseudomonas</taxon>
    </lineage>
</organism>
<dbReference type="Proteomes" id="UP000218102">
    <property type="component" value="Unassembled WGS sequence"/>
</dbReference>